<dbReference type="EMBL" id="VUJU01009917">
    <property type="protein sequence ID" value="KAF0716914.1"/>
    <property type="molecule type" value="Genomic_DNA"/>
</dbReference>
<organism evidence="1 2">
    <name type="scientific">Aphis craccivora</name>
    <name type="common">Cowpea aphid</name>
    <dbReference type="NCBI Taxonomy" id="307492"/>
    <lineage>
        <taxon>Eukaryota</taxon>
        <taxon>Metazoa</taxon>
        <taxon>Ecdysozoa</taxon>
        <taxon>Arthropoda</taxon>
        <taxon>Hexapoda</taxon>
        <taxon>Insecta</taxon>
        <taxon>Pterygota</taxon>
        <taxon>Neoptera</taxon>
        <taxon>Paraneoptera</taxon>
        <taxon>Hemiptera</taxon>
        <taxon>Sternorrhyncha</taxon>
        <taxon>Aphidomorpha</taxon>
        <taxon>Aphidoidea</taxon>
        <taxon>Aphididae</taxon>
        <taxon>Aphidini</taxon>
        <taxon>Aphis</taxon>
        <taxon>Aphis</taxon>
    </lineage>
</organism>
<accession>A0A6G0W0B4</accession>
<dbReference type="InterPro" id="IPR011604">
    <property type="entry name" value="PDDEXK-like_dom_sf"/>
</dbReference>
<proteinExistence type="predicted"/>
<dbReference type="OrthoDB" id="6155932at2759"/>
<evidence type="ECO:0000313" key="2">
    <source>
        <dbReference type="Proteomes" id="UP000478052"/>
    </source>
</evidence>
<protein>
    <submittedName>
        <fullName evidence="1">YqaJ domain-containing protein</fullName>
    </submittedName>
</protein>
<feature type="non-terminal residue" evidence="1">
    <location>
        <position position="157"/>
    </location>
</feature>
<dbReference type="Proteomes" id="UP000478052">
    <property type="component" value="Unassembled WGS sequence"/>
</dbReference>
<dbReference type="Gene3D" id="3.90.320.10">
    <property type="match status" value="1"/>
</dbReference>
<evidence type="ECO:0000313" key="1">
    <source>
        <dbReference type="EMBL" id="KAF0716914.1"/>
    </source>
</evidence>
<name>A0A6G0W0B4_APHCR</name>
<comment type="caution">
    <text evidence="1">The sequence shown here is derived from an EMBL/GenBank/DDBJ whole genome shotgun (WGS) entry which is preliminary data.</text>
</comment>
<gene>
    <name evidence="1" type="ORF">FWK35_00029378</name>
</gene>
<keyword evidence="2" id="KW-1185">Reference proteome</keyword>
<reference evidence="1 2" key="1">
    <citation type="submission" date="2019-08" db="EMBL/GenBank/DDBJ databases">
        <title>Whole genome of Aphis craccivora.</title>
        <authorList>
            <person name="Voronova N.V."/>
            <person name="Shulinski R.S."/>
            <person name="Bandarenka Y.V."/>
            <person name="Zhorov D.G."/>
            <person name="Warner D."/>
        </authorList>
    </citation>
    <scope>NUCLEOTIDE SEQUENCE [LARGE SCALE GENOMIC DNA]</scope>
    <source>
        <strain evidence="1">180601</strain>
        <tissue evidence="1">Whole Body</tissue>
    </source>
</reference>
<dbReference type="AlphaFoldDB" id="A0A6G0W0B4"/>
<sequence length="157" mass="18930">LHFYEICQNHENFQHEKFNTKFSIIFPSIEVATEIFKFLKINLNFGIFRPLKHKPPFSPTTGICINNYWITIAWCKEYKKLEVNTKNLRNCQQWFNERRNRLTASNFGKVCKIKRTTSCKNTILVDFLWITKYHFLELCSRVQLTIIQYQKHISCKE</sequence>
<feature type="non-terminal residue" evidence="1">
    <location>
        <position position="1"/>
    </location>
</feature>